<keyword evidence="2" id="KW-1185">Reference proteome</keyword>
<organism evidence="1 2">
    <name type="scientific">Nonomuraea dietziae</name>
    <dbReference type="NCBI Taxonomy" id="65515"/>
    <lineage>
        <taxon>Bacteria</taxon>
        <taxon>Bacillati</taxon>
        <taxon>Actinomycetota</taxon>
        <taxon>Actinomycetes</taxon>
        <taxon>Streptosporangiales</taxon>
        <taxon>Streptosporangiaceae</taxon>
        <taxon>Nonomuraea</taxon>
    </lineage>
</organism>
<accession>A0A7W5YD97</accession>
<name>A0A7W5YD97_9ACTN</name>
<dbReference type="AlphaFoldDB" id="A0A7W5YD97"/>
<reference evidence="1 2" key="1">
    <citation type="submission" date="2020-08" db="EMBL/GenBank/DDBJ databases">
        <title>Sequencing the genomes of 1000 actinobacteria strains.</title>
        <authorList>
            <person name="Klenk H.-P."/>
        </authorList>
    </citation>
    <scope>NUCLEOTIDE SEQUENCE [LARGE SCALE GENOMIC DNA]</scope>
    <source>
        <strain evidence="1 2">DSM 44320</strain>
    </source>
</reference>
<gene>
    <name evidence="1" type="ORF">FHR33_009966</name>
</gene>
<sequence length="116" mass="13225">MLITLDDLQHANADLNGAHEVFNTRTLSLVCALIRWRPFNFCVRTSKAKQMAYPLGHPADAVACLDGVHANKVEIYGQSRGWGEQEEIQPIFDCFLPITQLIPEDYHWRRWSNGSV</sequence>
<dbReference type="EMBL" id="JACIBV010000003">
    <property type="protein sequence ID" value="MBB3734013.1"/>
    <property type="molecule type" value="Genomic_DNA"/>
</dbReference>
<proteinExistence type="predicted"/>
<evidence type="ECO:0000313" key="2">
    <source>
        <dbReference type="Proteomes" id="UP000579945"/>
    </source>
</evidence>
<evidence type="ECO:0000313" key="1">
    <source>
        <dbReference type="EMBL" id="MBB3734013.1"/>
    </source>
</evidence>
<dbReference type="Proteomes" id="UP000579945">
    <property type="component" value="Unassembled WGS sequence"/>
</dbReference>
<protein>
    <submittedName>
        <fullName evidence="1">Uncharacterized protein</fullName>
    </submittedName>
</protein>
<dbReference type="RefSeq" id="WP_350656610.1">
    <property type="nucleotide sequence ID" value="NZ_JBEPFQ010000077.1"/>
</dbReference>
<comment type="caution">
    <text evidence="1">The sequence shown here is derived from an EMBL/GenBank/DDBJ whole genome shotgun (WGS) entry which is preliminary data.</text>
</comment>